<reference evidence="2 3" key="1">
    <citation type="submission" date="2024-07" db="EMBL/GenBank/DDBJ databases">
        <title>Luteimonas salilacus sp. nov., isolated from the shore soil of Salt Lake in Tibet of China.</title>
        <authorList>
            <person name="Zhang X."/>
            <person name="Li A."/>
        </authorList>
    </citation>
    <scope>NUCLEOTIDE SEQUENCE [LARGE SCALE GENOMIC DNA]</scope>
    <source>
        <strain evidence="2 3">B3-2-R+30</strain>
    </source>
</reference>
<dbReference type="Proteomes" id="UP001566331">
    <property type="component" value="Unassembled WGS sequence"/>
</dbReference>
<accession>A0ABV4HPK5</accession>
<comment type="caution">
    <text evidence="2">The sequence shown here is derived from an EMBL/GenBank/DDBJ whole genome shotgun (WGS) entry which is preliminary data.</text>
</comment>
<dbReference type="RefSeq" id="WP_370561855.1">
    <property type="nucleotide sequence ID" value="NZ_JBFWIB010000001.1"/>
</dbReference>
<proteinExistence type="predicted"/>
<organism evidence="2 3">
    <name type="scientific">Luteimonas salinilitoris</name>
    <dbReference type="NCBI Taxonomy" id="3237697"/>
    <lineage>
        <taxon>Bacteria</taxon>
        <taxon>Pseudomonadati</taxon>
        <taxon>Pseudomonadota</taxon>
        <taxon>Gammaproteobacteria</taxon>
        <taxon>Lysobacterales</taxon>
        <taxon>Lysobacteraceae</taxon>
        <taxon>Luteimonas</taxon>
    </lineage>
</organism>
<keyword evidence="3" id="KW-1185">Reference proteome</keyword>
<name>A0ABV4HPK5_9GAMM</name>
<gene>
    <name evidence="2" type="ORF">AB6713_08570</name>
</gene>
<protein>
    <submittedName>
        <fullName evidence="2">Contact-dependent growth inhibition system immunity protein</fullName>
    </submittedName>
</protein>
<dbReference type="InterPro" id="IPR041129">
    <property type="entry name" value="CdiI_2"/>
</dbReference>
<evidence type="ECO:0000313" key="2">
    <source>
        <dbReference type="EMBL" id="MEZ0474671.1"/>
    </source>
</evidence>
<evidence type="ECO:0000259" key="1">
    <source>
        <dbReference type="Pfam" id="PF18593"/>
    </source>
</evidence>
<evidence type="ECO:0000313" key="3">
    <source>
        <dbReference type="Proteomes" id="UP001566331"/>
    </source>
</evidence>
<feature type="domain" description="CdiI immunity protein" evidence="1">
    <location>
        <begin position="3"/>
        <end position="93"/>
    </location>
</feature>
<dbReference type="Pfam" id="PF18593">
    <property type="entry name" value="CdiI_2"/>
    <property type="match status" value="1"/>
</dbReference>
<sequence length="100" mass="11101">MSEFPTLENFFAAYFHQDWALEHDSADAVVDTYRDSESDATVARARDELDRLLARDLDELALAAQLRALGSEYDPTLAGDSWRGWLAAIAQRLAATTPSP</sequence>
<dbReference type="EMBL" id="JBFWIC010000009">
    <property type="protein sequence ID" value="MEZ0474671.1"/>
    <property type="molecule type" value="Genomic_DNA"/>
</dbReference>